<evidence type="ECO:0000259" key="8">
    <source>
        <dbReference type="PROSITE" id="PS50928"/>
    </source>
</evidence>
<dbReference type="Pfam" id="PF00528">
    <property type="entry name" value="BPD_transp_1"/>
    <property type="match status" value="1"/>
</dbReference>
<dbReference type="Gene3D" id="1.10.3720.10">
    <property type="entry name" value="MetI-like"/>
    <property type="match status" value="1"/>
</dbReference>
<evidence type="ECO:0000256" key="3">
    <source>
        <dbReference type="ARBA" id="ARBA00022475"/>
    </source>
</evidence>
<dbReference type="PANTHER" id="PTHR30151">
    <property type="entry name" value="ALKANE SULFONATE ABC TRANSPORTER-RELATED, MEMBRANE SUBUNIT"/>
    <property type="match status" value="1"/>
</dbReference>
<feature type="transmembrane region" description="Helical" evidence="7">
    <location>
        <begin position="239"/>
        <end position="258"/>
    </location>
</feature>
<proteinExistence type="inferred from homology"/>
<keyword evidence="5 7" id="KW-1133">Transmembrane helix</keyword>
<keyword evidence="6 7" id="KW-0472">Membrane</keyword>
<keyword evidence="3" id="KW-1003">Cell membrane</keyword>
<keyword evidence="4 7" id="KW-0812">Transmembrane</keyword>
<evidence type="ECO:0000313" key="10">
    <source>
        <dbReference type="Proteomes" id="UP001500279"/>
    </source>
</evidence>
<feature type="domain" description="ABC transmembrane type-1" evidence="8">
    <location>
        <begin position="77"/>
        <end position="258"/>
    </location>
</feature>
<dbReference type="InterPro" id="IPR035906">
    <property type="entry name" value="MetI-like_sf"/>
</dbReference>
<evidence type="ECO:0000256" key="5">
    <source>
        <dbReference type="ARBA" id="ARBA00022989"/>
    </source>
</evidence>
<dbReference type="InterPro" id="IPR000515">
    <property type="entry name" value="MetI-like"/>
</dbReference>
<comment type="similarity">
    <text evidence="7">Belongs to the binding-protein-dependent transport system permease family.</text>
</comment>
<gene>
    <name evidence="9" type="primary">tauC_2</name>
    <name evidence="9" type="ORF">GCM10009107_54100</name>
</gene>
<reference evidence="9 10" key="1">
    <citation type="journal article" date="2019" name="Int. J. Syst. Evol. Microbiol.">
        <title>The Global Catalogue of Microorganisms (GCM) 10K type strain sequencing project: providing services to taxonomists for standard genome sequencing and annotation.</title>
        <authorList>
            <consortium name="The Broad Institute Genomics Platform"/>
            <consortium name="The Broad Institute Genome Sequencing Center for Infectious Disease"/>
            <person name="Wu L."/>
            <person name="Ma J."/>
        </authorList>
    </citation>
    <scope>NUCLEOTIDE SEQUENCE [LARGE SCALE GENOMIC DNA]</scope>
    <source>
        <strain evidence="9 10">JCM 15503</strain>
    </source>
</reference>
<evidence type="ECO:0000313" key="9">
    <source>
        <dbReference type="EMBL" id="GAA0766198.1"/>
    </source>
</evidence>
<name>A0ABN1KGI0_9BURK</name>
<dbReference type="RefSeq" id="WP_343997027.1">
    <property type="nucleotide sequence ID" value="NZ_BAAAEW010000042.1"/>
</dbReference>
<evidence type="ECO:0000256" key="2">
    <source>
        <dbReference type="ARBA" id="ARBA00022448"/>
    </source>
</evidence>
<feature type="transmembrane region" description="Helical" evidence="7">
    <location>
        <begin position="85"/>
        <end position="106"/>
    </location>
</feature>
<dbReference type="Proteomes" id="UP001500279">
    <property type="component" value="Unassembled WGS sequence"/>
</dbReference>
<accession>A0ABN1KGI0</accession>
<dbReference type="SUPFAM" id="SSF161098">
    <property type="entry name" value="MetI-like"/>
    <property type="match status" value="1"/>
</dbReference>
<keyword evidence="2 7" id="KW-0813">Transport</keyword>
<protein>
    <submittedName>
        <fullName evidence="9">Taurine ABC transporter permease TauC</fullName>
    </submittedName>
</protein>
<dbReference type="EMBL" id="BAAAEW010000042">
    <property type="protein sequence ID" value="GAA0766198.1"/>
    <property type="molecule type" value="Genomic_DNA"/>
</dbReference>
<evidence type="ECO:0000256" key="1">
    <source>
        <dbReference type="ARBA" id="ARBA00004651"/>
    </source>
</evidence>
<comment type="subcellular location">
    <subcellularLocation>
        <location evidence="1 7">Cell membrane</location>
        <topology evidence="1 7">Multi-pass membrane protein</topology>
    </subcellularLocation>
</comment>
<keyword evidence="10" id="KW-1185">Reference proteome</keyword>
<dbReference type="PANTHER" id="PTHR30151:SF0">
    <property type="entry name" value="ABC TRANSPORTER PERMEASE PROTEIN MJ0413-RELATED"/>
    <property type="match status" value="1"/>
</dbReference>
<comment type="caution">
    <text evidence="9">The sequence shown here is derived from an EMBL/GenBank/DDBJ whole genome shotgun (WGS) entry which is preliminary data.</text>
</comment>
<evidence type="ECO:0000256" key="6">
    <source>
        <dbReference type="ARBA" id="ARBA00023136"/>
    </source>
</evidence>
<sequence length="272" mass="29006">MNTASHPAMQAVATPVARPGLAARLFARVLPWASLPLLVLAWTIAASRVPSYVLPQPWEVLGEGLRWLKDGSLLSNLGHSLLREFMGFGLAAVLALLLGVGLGLSARLRSFMSPLNSLFMAIPPIAWTPLMMIFLGLGNASIVAVIVLAAMFPMALTIQDGVQSIQGGLVRAARTLGAGRAQLLRHVYLPACLPCVTAALRIGFSQAWRALVAAEMIGASQGIGWMVSTGGQIGNSSQVLLGICLIGLIAWLTERLVFRRLEAHYTHWLGQS</sequence>
<organism evidence="9 10">
    <name type="scientific">Ideonella azotifigens</name>
    <dbReference type="NCBI Taxonomy" id="513160"/>
    <lineage>
        <taxon>Bacteria</taxon>
        <taxon>Pseudomonadati</taxon>
        <taxon>Pseudomonadota</taxon>
        <taxon>Betaproteobacteria</taxon>
        <taxon>Burkholderiales</taxon>
        <taxon>Sphaerotilaceae</taxon>
        <taxon>Ideonella</taxon>
    </lineage>
</organism>
<evidence type="ECO:0000256" key="7">
    <source>
        <dbReference type="RuleBase" id="RU363032"/>
    </source>
</evidence>
<dbReference type="CDD" id="cd06261">
    <property type="entry name" value="TM_PBP2"/>
    <property type="match status" value="1"/>
</dbReference>
<dbReference type="PROSITE" id="PS50928">
    <property type="entry name" value="ABC_TM1"/>
    <property type="match status" value="1"/>
</dbReference>
<evidence type="ECO:0000256" key="4">
    <source>
        <dbReference type="ARBA" id="ARBA00022692"/>
    </source>
</evidence>
<feature type="transmembrane region" description="Helical" evidence="7">
    <location>
        <begin position="208"/>
        <end position="227"/>
    </location>
</feature>